<dbReference type="EMBL" id="CP009238">
    <property type="protein sequence ID" value="AIL32199.1"/>
    <property type="molecule type" value="Genomic_DNA"/>
</dbReference>
<reference evidence="5 6" key="1">
    <citation type="journal article" date="2014" name="BMC Genomics">
        <title>A genomic perspective on a new bacterial genus and species from the Alcaligenaceae family, Basilea psittacipulmonis.</title>
        <authorList>
            <person name="Whiteson K.L."/>
            <person name="Hernandez D."/>
            <person name="Lazarevic V."/>
            <person name="Gaia N."/>
            <person name="Farinelli L."/>
            <person name="Francois P."/>
            <person name="Pilo P."/>
            <person name="Frey J."/>
            <person name="Schrenzel J."/>
        </authorList>
    </citation>
    <scope>NUCLEOTIDE SEQUENCE [LARGE SCALE GENOMIC DNA]</scope>
    <source>
        <strain evidence="5 6">DSM 24701</strain>
    </source>
</reference>
<feature type="signal peptide" evidence="3">
    <location>
        <begin position="1"/>
        <end position="20"/>
    </location>
</feature>
<dbReference type="HOGENOM" id="CLU_614909_0_0_4"/>
<feature type="domain" description="Factor H binding protein-like C-terminal" evidence="4">
    <location>
        <begin position="299"/>
        <end position="423"/>
    </location>
</feature>
<dbReference type="GO" id="GO:0009279">
    <property type="term" value="C:cell outer membrane"/>
    <property type="evidence" value="ECO:0007669"/>
    <property type="project" value="UniProtKB-SubCell"/>
</dbReference>
<evidence type="ECO:0000259" key="4">
    <source>
        <dbReference type="Pfam" id="PF08794"/>
    </source>
</evidence>
<feature type="compositionally biased region" description="Basic and acidic residues" evidence="2">
    <location>
        <begin position="120"/>
        <end position="130"/>
    </location>
</feature>
<feature type="compositionally biased region" description="Low complexity" evidence="2">
    <location>
        <begin position="34"/>
        <end position="57"/>
    </location>
</feature>
<feature type="compositionally biased region" description="Polar residues" evidence="2">
    <location>
        <begin position="58"/>
        <end position="69"/>
    </location>
</feature>
<dbReference type="InterPro" id="IPR011250">
    <property type="entry name" value="OMP/PagP_B-barrel"/>
</dbReference>
<feature type="compositionally biased region" description="Polar residues" evidence="2">
    <location>
        <begin position="88"/>
        <end position="103"/>
    </location>
</feature>
<proteinExistence type="predicted"/>
<dbReference type="eggNOG" id="ENOG5033P4P">
    <property type="taxonomic scope" value="Bacteria"/>
</dbReference>
<dbReference type="InterPro" id="IPR014902">
    <property type="entry name" value="FHBP-like_C"/>
</dbReference>
<accession>A0A077DC22</accession>
<name>A0A077DC22_9BURK</name>
<feature type="region of interest" description="Disordered" evidence="2">
    <location>
        <begin position="18"/>
        <end position="151"/>
    </location>
</feature>
<organism evidence="5 6">
    <name type="scientific">Basilea psittacipulmonis DSM 24701</name>
    <dbReference type="NCBI Taxonomy" id="1072685"/>
    <lineage>
        <taxon>Bacteria</taxon>
        <taxon>Pseudomonadati</taxon>
        <taxon>Pseudomonadota</taxon>
        <taxon>Betaproteobacteria</taxon>
        <taxon>Burkholderiales</taxon>
        <taxon>Alcaligenaceae</taxon>
        <taxon>Basilea</taxon>
    </lineage>
</organism>
<evidence type="ECO:0000256" key="3">
    <source>
        <dbReference type="SAM" id="SignalP"/>
    </source>
</evidence>
<dbReference type="Pfam" id="PF08794">
    <property type="entry name" value="FHBP_C"/>
    <property type="match status" value="1"/>
</dbReference>
<evidence type="ECO:0000313" key="6">
    <source>
        <dbReference type="Proteomes" id="UP000028945"/>
    </source>
</evidence>
<dbReference type="AlphaFoldDB" id="A0A077DC22"/>
<evidence type="ECO:0000313" key="5">
    <source>
        <dbReference type="EMBL" id="AIL32199.1"/>
    </source>
</evidence>
<dbReference type="KEGG" id="bpsi:IX83_01720"/>
<feature type="compositionally biased region" description="Low complexity" evidence="2">
    <location>
        <begin position="104"/>
        <end position="119"/>
    </location>
</feature>
<keyword evidence="6" id="KW-1185">Reference proteome</keyword>
<dbReference type="SUPFAM" id="SSF56925">
    <property type="entry name" value="OMPA-like"/>
    <property type="match status" value="1"/>
</dbReference>
<dbReference type="OrthoDB" id="6688917at2"/>
<dbReference type="RefSeq" id="WP_038498437.1">
    <property type="nucleotide sequence ID" value="NZ_AFWK01000114.1"/>
</dbReference>
<dbReference type="Proteomes" id="UP000028945">
    <property type="component" value="Chromosome"/>
</dbReference>
<evidence type="ECO:0000256" key="1">
    <source>
        <dbReference type="ARBA" id="ARBA00004442"/>
    </source>
</evidence>
<evidence type="ECO:0000256" key="2">
    <source>
        <dbReference type="SAM" id="MobiDB-lite"/>
    </source>
</evidence>
<comment type="subcellular location">
    <subcellularLocation>
        <location evidence="1">Cell outer membrane</location>
    </subcellularLocation>
</comment>
<dbReference type="PROSITE" id="PS51257">
    <property type="entry name" value="PROKAR_LIPOPROTEIN"/>
    <property type="match status" value="1"/>
</dbReference>
<feature type="chain" id="PRO_5001717807" description="Factor H binding protein-like C-terminal domain-containing protein" evidence="3">
    <location>
        <begin position="21"/>
        <end position="445"/>
    </location>
</feature>
<sequence length="445" mass="47017">MRSLGVILFVALLTACSSSSGNKSSNLVVHPNIPVTESPSTGGSSGENSEGSQVNGSDQGDSIESQPDNSGTGASGSGSSDGTKQDGAGSSTGDNGNSENAQEVDNGAAVADGDASSDSKNSDFHPPTEKEGDDNTFDATDIEAGGNNETTEEVRVADKEAEKNAAAPLHKYAPPTKEAIKEWLTTPVTEGGLGVENADDVAYYLDEGKVGRDAFFQANKGNAEKQGFQTAQKRWIRSSDSHRIYYDQENAPLLYNQNYSMIEGALVTHLVGDGSGLIDDFMILEKGQFTSRDELKSLSGKVTYTGKAFDKDTQVVVVRTDSGSDSYSVLGSGTFTYTIDFDKNKGSGKITDMSSYGDIILKEVNLAPGQKNLLTGESYYGAGYQTGNDSRGEVTFANGVDDKTYKYSIALYGYDGEEVLGKVQEVEEGKGIGKDVIGFGGKKQQ</sequence>
<gene>
    <name evidence="5" type="ORF">IX83_01720</name>
</gene>
<dbReference type="STRING" id="1072685.IX83_01720"/>
<dbReference type="Gene3D" id="2.40.160.90">
    <property type="match status" value="1"/>
</dbReference>
<keyword evidence="3" id="KW-0732">Signal</keyword>
<protein>
    <recommendedName>
        <fullName evidence="4">Factor H binding protein-like C-terminal domain-containing protein</fullName>
    </recommendedName>
</protein>